<protein>
    <submittedName>
        <fullName evidence="2">Uncharacterized protein</fullName>
    </submittedName>
</protein>
<dbReference type="EMBL" id="MT143870">
    <property type="protein sequence ID" value="QJB04047.1"/>
    <property type="molecule type" value="Genomic_DNA"/>
</dbReference>
<reference evidence="2" key="1">
    <citation type="submission" date="2020-03" db="EMBL/GenBank/DDBJ databases">
        <title>The deep terrestrial virosphere.</title>
        <authorList>
            <person name="Holmfeldt K."/>
            <person name="Nilsson E."/>
            <person name="Simone D."/>
            <person name="Lopez-Fernandez M."/>
            <person name="Wu X."/>
            <person name="de Brujin I."/>
            <person name="Lundin D."/>
            <person name="Andersson A."/>
            <person name="Bertilsson S."/>
            <person name="Dopson M."/>
        </authorList>
    </citation>
    <scope>NUCLEOTIDE SEQUENCE</scope>
    <source>
        <strain evidence="1">MM171A02154</strain>
        <strain evidence="2">MM171B00501</strain>
    </source>
</reference>
<name>A0A6M3M8D1_9ZZZZ</name>
<organism evidence="2">
    <name type="scientific">viral metagenome</name>
    <dbReference type="NCBI Taxonomy" id="1070528"/>
    <lineage>
        <taxon>unclassified sequences</taxon>
        <taxon>metagenomes</taxon>
        <taxon>organismal metagenomes</taxon>
    </lineage>
</organism>
<accession>A0A6M3M8D1</accession>
<evidence type="ECO:0000313" key="2">
    <source>
        <dbReference type="EMBL" id="QJB04047.1"/>
    </source>
</evidence>
<gene>
    <name evidence="1" type="ORF">MM171A02154_0007</name>
    <name evidence="2" type="ORF">MM171B00501_0008</name>
</gene>
<sequence>MKLEAIGKIMAAGFGDKVLSGLIVGILRNVTPDRCCEYIDKDIELGHWASDNQWERFRRMAKGANVKDITSEDIINDLRKHKPDILGVIINHPRGREWLDTQLDAVKKKLEI</sequence>
<dbReference type="EMBL" id="MT143560">
    <property type="protein sequence ID" value="QJA98195.1"/>
    <property type="molecule type" value="Genomic_DNA"/>
</dbReference>
<proteinExistence type="predicted"/>
<dbReference type="AlphaFoldDB" id="A0A6M3M8D1"/>
<evidence type="ECO:0000313" key="1">
    <source>
        <dbReference type="EMBL" id="QJA98195.1"/>
    </source>
</evidence>